<comment type="caution">
    <text evidence="1">The sequence shown here is derived from an EMBL/GenBank/DDBJ whole genome shotgun (WGS) entry which is preliminary data.</text>
</comment>
<sequence length="77" mass="8630">MPFGCWKGIMNRVLGFTTGFQGSDLQLAVQKVRCVSHDSREAKVMVICINPYDQRIVGVDCMEIRWVSLQPIGSAEL</sequence>
<organism evidence="1 2">
    <name type="scientific">Marasmius oreades</name>
    <name type="common">fairy-ring Marasmius</name>
    <dbReference type="NCBI Taxonomy" id="181124"/>
    <lineage>
        <taxon>Eukaryota</taxon>
        <taxon>Fungi</taxon>
        <taxon>Dikarya</taxon>
        <taxon>Basidiomycota</taxon>
        <taxon>Agaricomycotina</taxon>
        <taxon>Agaricomycetes</taxon>
        <taxon>Agaricomycetidae</taxon>
        <taxon>Agaricales</taxon>
        <taxon>Marasmiineae</taxon>
        <taxon>Marasmiaceae</taxon>
        <taxon>Marasmius</taxon>
    </lineage>
</organism>
<evidence type="ECO:0000313" key="2">
    <source>
        <dbReference type="Proteomes" id="UP001049176"/>
    </source>
</evidence>
<name>A0A9P7UUC4_9AGAR</name>
<gene>
    <name evidence="1" type="ORF">E1B28_005532</name>
</gene>
<dbReference type="GeneID" id="66074608"/>
<accession>A0A9P7UUC4</accession>
<dbReference type="AlphaFoldDB" id="A0A9P7UUC4"/>
<dbReference type="EMBL" id="CM032183">
    <property type="protein sequence ID" value="KAG7094712.1"/>
    <property type="molecule type" value="Genomic_DNA"/>
</dbReference>
<protein>
    <submittedName>
        <fullName evidence="1">Uncharacterized protein</fullName>
    </submittedName>
</protein>
<proteinExistence type="predicted"/>
<keyword evidence="2" id="KW-1185">Reference proteome</keyword>
<dbReference type="KEGG" id="more:E1B28_005532"/>
<dbReference type="Proteomes" id="UP001049176">
    <property type="component" value="Chromosome 3"/>
</dbReference>
<reference evidence="1" key="1">
    <citation type="journal article" date="2021" name="Genome Biol. Evol.">
        <title>The assembled and annotated genome of the fairy-ring fungus Marasmius oreades.</title>
        <authorList>
            <person name="Hiltunen M."/>
            <person name="Ament-Velasquez S.L."/>
            <person name="Johannesson H."/>
        </authorList>
    </citation>
    <scope>NUCLEOTIDE SEQUENCE</scope>
    <source>
        <strain evidence="1">03SP1</strain>
    </source>
</reference>
<dbReference type="RefSeq" id="XP_043011182.1">
    <property type="nucleotide sequence ID" value="XM_043150097.1"/>
</dbReference>
<evidence type="ECO:0000313" key="1">
    <source>
        <dbReference type="EMBL" id="KAG7094712.1"/>
    </source>
</evidence>